<reference evidence="14 15" key="1">
    <citation type="submission" date="2019-07" db="EMBL/GenBank/DDBJ databases">
        <title>Whole genome shotgun sequence of Terrabacter aerolatus NBRC 106305.</title>
        <authorList>
            <person name="Hosoyama A."/>
            <person name="Uohara A."/>
            <person name="Ohji S."/>
            <person name="Ichikawa N."/>
        </authorList>
    </citation>
    <scope>NUCLEOTIDE SEQUENCE [LARGE SCALE GENOMIC DNA]</scope>
    <source>
        <strain evidence="14 15">NBRC 106305</strain>
    </source>
</reference>
<dbReference type="InterPro" id="IPR006091">
    <property type="entry name" value="Acyl-CoA_Oxase/DH_mid-dom"/>
</dbReference>
<dbReference type="GO" id="GO:0033540">
    <property type="term" value="P:fatty acid beta-oxidation using acyl-CoA oxidase"/>
    <property type="evidence" value="ECO:0007669"/>
    <property type="project" value="TreeGrafter"/>
</dbReference>
<dbReference type="InterPro" id="IPR046373">
    <property type="entry name" value="Acyl-CoA_Oxase/DH_mid-dom_sf"/>
</dbReference>
<feature type="domain" description="Acyl-CoA oxidase C-alpha1" evidence="13">
    <location>
        <begin position="289"/>
        <end position="448"/>
    </location>
</feature>
<evidence type="ECO:0000256" key="5">
    <source>
        <dbReference type="ARBA" id="ARBA00022630"/>
    </source>
</evidence>
<organism evidence="14 15">
    <name type="scientific">Terrabacter aerolatus</name>
    <dbReference type="NCBI Taxonomy" id="422442"/>
    <lineage>
        <taxon>Bacteria</taxon>
        <taxon>Bacillati</taxon>
        <taxon>Actinomycetota</taxon>
        <taxon>Actinomycetes</taxon>
        <taxon>Micrococcales</taxon>
        <taxon>Intrasporangiaceae</taxon>
        <taxon>Terrabacter</taxon>
    </lineage>
</organism>
<dbReference type="RefSeq" id="WP_147066475.1">
    <property type="nucleotide sequence ID" value="NZ_BAAARO010000012.1"/>
</dbReference>
<dbReference type="GO" id="GO:0055088">
    <property type="term" value="P:lipid homeostasis"/>
    <property type="evidence" value="ECO:0007669"/>
    <property type="project" value="TreeGrafter"/>
</dbReference>
<keyword evidence="8" id="KW-0560">Oxidoreductase</keyword>
<protein>
    <recommendedName>
        <fullName evidence="4">acyl-CoA oxidase</fullName>
        <ecNumber evidence="4">1.3.3.6</ecNumber>
    </recommendedName>
</protein>
<evidence type="ECO:0000313" key="15">
    <source>
        <dbReference type="Proteomes" id="UP000321534"/>
    </source>
</evidence>
<evidence type="ECO:0000256" key="3">
    <source>
        <dbReference type="ARBA" id="ARBA00006288"/>
    </source>
</evidence>
<dbReference type="PIRSF" id="PIRSF000168">
    <property type="entry name" value="Acyl-CoA_oxidase"/>
    <property type="match status" value="1"/>
</dbReference>
<evidence type="ECO:0000256" key="6">
    <source>
        <dbReference type="ARBA" id="ARBA00022827"/>
    </source>
</evidence>
<dbReference type="InterPro" id="IPR002655">
    <property type="entry name" value="Acyl-CoA_oxidase_C"/>
</dbReference>
<keyword evidence="6" id="KW-0274">FAD</keyword>
<dbReference type="Pfam" id="PF01756">
    <property type="entry name" value="ACOX"/>
    <property type="match status" value="1"/>
</dbReference>
<proteinExistence type="inferred from homology"/>
<evidence type="ECO:0000256" key="7">
    <source>
        <dbReference type="ARBA" id="ARBA00022832"/>
    </source>
</evidence>
<keyword evidence="15" id="KW-1185">Reference proteome</keyword>
<dbReference type="InterPro" id="IPR036250">
    <property type="entry name" value="AcylCo_DH-like_C"/>
</dbReference>
<keyword evidence="5" id="KW-0285">Flavoprotein</keyword>
<dbReference type="SUPFAM" id="SSF47203">
    <property type="entry name" value="Acyl-CoA dehydrogenase C-terminal domain-like"/>
    <property type="match status" value="2"/>
</dbReference>
<dbReference type="FunFam" id="2.40.110.10:FF:000005">
    <property type="entry name" value="Acyl-coenzyme A oxidase"/>
    <property type="match status" value="1"/>
</dbReference>
<evidence type="ECO:0000256" key="1">
    <source>
        <dbReference type="ARBA" id="ARBA00001974"/>
    </source>
</evidence>
<evidence type="ECO:0000256" key="10">
    <source>
        <dbReference type="ARBA" id="ARBA00023140"/>
    </source>
</evidence>
<comment type="subcellular location">
    <subcellularLocation>
        <location evidence="2">Peroxisome</location>
    </subcellularLocation>
</comment>
<evidence type="ECO:0000313" key="14">
    <source>
        <dbReference type="EMBL" id="GEO30470.1"/>
    </source>
</evidence>
<dbReference type="Pfam" id="PF02770">
    <property type="entry name" value="Acyl-CoA_dh_M"/>
    <property type="match status" value="1"/>
</dbReference>
<name>A0A512D2K2_9MICO</name>
<dbReference type="InterPro" id="IPR009100">
    <property type="entry name" value="AcylCoA_DH/oxidase_NM_dom_sf"/>
</dbReference>
<evidence type="ECO:0000256" key="4">
    <source>
        <dbReference type="ARBA" id="ARBA00012870"/>
    </source>
</evidence>
<keyword evidence="10" id="KW-0576">Peroxisome</keyword>
<dbReference type="OrthoDB" id="1144545at2"/>
<comment type="similarity">
    <text evidence="3">Belongs to the acyl-CoA oxidase family.</text>
</comment>
<dbReference type="SUPFAM" id="SSF56645">
    <property type="entry name" value="Acyl-CoA dehydrogenase NM domain-like"/>
    <property type="match status" value="1"/>
</dbReference>
<comment type="cofactor">
    <cofactor evidence="1">
        <name>FAD</name>
        <dbReference type="ChEBI" id="CHEBI:57692"/>
    </cofactor>
</comment>
<evidence type="ECO:0000256" key="8">
    <source>
        <dbReference type="ARBA" id="ARBA00023002"/>
    </source>
</evidence>
<evidence type="ECO:0000259" key="11">
    <source>
        <dbReference type="Pfam" id="PF01756"/>
    </source>
</evidence>
<keyword evidence="7" id="KW-0276">Fatty acid metabolism</keyword>
<dbReference type="EC" id="1.3.3.6" evidence="4"/>
<evidence type="ECO:0000259" key="12">
    <source>
        <dbReference type="Pfam" id="PF02770"/>
    </source>
</evidence>
<feature type="domain" description="Acyl-CoA oxidase/dehydrogenase middle" evidence="12">
    <location>
        <begin position="144"/>
        <end position="253"/>
    </location>
</feature>
<dbReference type="AlphaFoldDB" id="A0A512D2K2"/>
<dbReference type="Proteomes" id="UP000321534">
    <property type="component" value="Unassembled WGS sequence"/>
</dbReference>
<dbReference type="GO" id="GO:0005504">
    <property type="term" value="F:fatty acid binding"/>
    <property type="evidence" value="ECO:0007669"/>
    <property type="project" value="TreeGrafter"/>
</dbReference>
<dbReference type="Pfam" id="PF22924">
    <property type="entry name" value="ACOX_C_alpha1"/>
    <property type="match status" value="1"/>
</dbReference>
<dbReference type="GO" id="GO:0071949">
    <property type="term" value="F:FAD binding"/>
    <property type="evidence" value="ECO:0007669"/>
    <property type="project" value="InterPro"/>
</dbReference>
<dbReference type="GO" id="GO:0003997">
    <property type="term" value="F:acyl-CoA oxidase activity"/>
    <property type="evidence" value="ECO:0007669"/>
    <property type="project" value="UniProtKB-EC"/>
</dbReference>
<dbReference type="InterPro" id="IPR055060">
    <property type="entry name" value="ACOX_C_alpha1"/>
</dbReference>
<dbReference type="InterPro" id="IPR012258">
    <property type="entry name" value="Acyl-CoA_oxidase"/>
</dbReference>
<gene>
    <name evidence="14" type="ORF">TAE01_22800</name>
</gene>
<accession>A0A512D2K2</accession>
<evidence type="ECO:0000256" key="9">
    <source>
        <dbReference type="ARBA" id="ARBA00023098"/>
    </source>
</evidence>
<dbReference type="Gene3D" id="1.20.140.10">
    <property type="entry name" value="Butyryl-CoA Dehydrogenase, subunit A, domain 3"/>
    <property type="match status" value="2"/>
</dbReference>
<comment type="caution">
    <text evidence="14">The sequence shown here is derived from an EMBL/GenBank/DDBJ whole genome shotgun (WGS) entry which is preliminary data.</text>
</comment>
<sequence>MSTATDSPTQPAPDPSGALTAALRRHLNGPFGAVREHCRALDPATFGALPAPLPMEEHRARVASQMADLASQPYAAHGFPEHQGGTARYGEAVAAFEMLGHSDLSLFVKAGVQWGLFGGAVSLLGTSRHDDLLPRIISGELQGCFAMTETGHGSDVQNLLTTATFDPASDELVVHSPGPAARKDYIGNAARDGRLAAVFAQLVVDGESRGVHCVLVPIRDESGTPARGVTIEDCGPKLGLGGVDNGRLLFDHVRVPRTNLLGRYGDIGEDGTYASPIDNPGRRFFTMLGTLVRGRISVAGGAGAAARSALAVTTRYAVGRRQFAAPGSDVETTVLDYRTYQRRLLPRIATAYALQLAQHELVSAMDDVLAGRATSEHDQRLLETRAAGIKVLTTRHATDTIQECRELCGGAGYLWANRLAALKADTDIFTTFEGDNTVLLQLVAKSLLADYQATFGDLDTAGIVRFGARLVGGTVIERSSARGIIQRLVDAAPGREEDVTFGIRGTQLRLLREREEHLVEGLARRLRRATAPGADAFAVFNASQDHLVDAATAHVERMLAETFAASVEACADESARGVLARVCDLYALSTIERHKAWYLEHDRLSPARAKALTALVNDVCTELRPHATTLVEAFGIPEGLLTTEMSGTA</sequence>
<dbReference type="FunFam" id="1.20.140.10:FF:000010">
    <property type="entry name" value="Acyl-coenzyme A oxidase"/>
    <property type="match status" value="1"/>
</dbReference>
<dbReference type="FunFam" id="1.20.140.10:FF:000007">
    <property type="entry name" value="Acyl-coenzyme A oxidase"/>
    <property type="match status" value="1"/>
</dbReference>
<dbReference type="PANTHER" id="PTHR10909">
    <property type="entry name" value="ELECTRON TRANSPORT OXIDOREDUCTASE"/>
    <property type="match status" value="1"/>
</dbReference>
<keyword evidence="9" id="KW-0443">Lipid metabolism</keyword>
<evidence type="ECO:0000259" key="13">
    <source>
        <dbReference type="Pfam" id="PF22924"/>
    </source>
</evidence>
<dbReference type="EMBL" id="BJYX01000011">
    <property type="protein sequence ID" value="GEO30470.1"/>
    <property type="molecule type" value="Genomic_DNA"/>
</dbReference>
<feature type="domain" description="Acyl-CoA oxidase C-terminal" evidence="11">
    <location>
        <begin position="508"/>
        <end position="641"/>
    </location>
</feature>
<evidence type="ECO:0000256" key="2">
    <source>
        <dbReference type="ARBA" id="ARBA00004275"/>
    </source>
</evidence>
<dbReference type="Gene3D" id="2.40.110.10">
    <property type="entry name" value="Butyryl-CoA Dehydrogenase, subunit A, domain 2"/>
    <property type="match status" value="1"/>
</dbReference>